<comment type="similarity">
    <text evidence="1">Belongs to the peptidase M1 family.</text>
</comment>
<dbReference type="GO" id="GO:0016020">
    <property type="term" value="C:membrane"/>
    <property type="evidence" value="ECO:0007669"/>
    <property type="project" value="TreeGrafter"/>
</dbReference>
<dbReference type="EMBL" id="SWLE01000021">
    <property type="protein sequence ID" value="TNM85711.1"/>
    <property type="molecule type" value="Genomic_DNA"/>
</dbReference>
<gene>
    <name evidence="3" type="ORF">fugu_007982</name>
</gene>
<evidence type="ECO:0000313" key="4">
    <source>
        <dbReference type="Proteomes" id="UP000516260"/>
    </source>
</evidence>
<dbReference type="Proteomes" id="UP000516260">
    <property type="component" value="Chromosome 8"/>
</dbReference>
<name>A0A4Z2B082_9TELE</name>
<organism evidence="3 4">
    <name type="scientific">Takifugu bimaculatus</name>
    <dbReference type="NCBI Taxonomy" id="433685"/>
    <lineage>
        <taxon>Eukaryota</taxon>
        <taxon>Metazoa</taxon>
        <taxon>Chordata</taxon>
        <taxon>Craniata</taxon>
        <taxon>Vertebrata</taxon>
        <taxon>Euteleostomi</taxon>
        <taxon>Actinopterygii</taxon>
        <taxon>Neopterygii</taxon>
        <taxon>Teleostei</taxon>
        <taxon>Neoteleostei</taxon>
        <taxon>Acanthomorphata</taxon>
        <taxon>Eupercaria</taxon>
        <taxon>Tetraodontiformes</taxon>
        <taxon>Tetradontoidea</taxon>
        <taxon>Tetraodontidae</taxon>
        <taxon>Takifugu</taxon>
    </lineage>
</organism>
<dbReference type="Pfam" id="PF11838">
    <property type="entry name" value="ERAP1_C"/>
    <property type="match status" value="2"/>
</dbReference>
<dbReference type="GO" id="GO:0006508">
    <property type="term" value="P:proteolysis"/>
    <property type="evidence" value="ECO:0007669"/>
    <property type="project" value="TreeGrafter"/>
</dbReference>
<dbReference type="AlphaFoldDB" id="A0A4Z2B082"/>
<dbReference type="GO" id="GO:0042277">
    <property type="term" value="F:peptide binding"/>
    <property type="evidence" value="ECO:0007669"/>
    <property type="project" value="TreeGrafter"/>
</dbReference>
<dbReference type="GO" id="GO:0008270">
    <property type="term" value="F:zinc ion binding"/>
    <property type="evidence" value="ECO:0007669"/>
    <property type="project" value="TreeGrafter"/>
</dbReference>
<dbReference type="PANTHER" id="PTHR11533:SF174">
    <property type="entry name" value="PUROMYCIN-SENSITIVE AMINOPEPTIDASE-RELATED"/>
    <property type="match status" value="1"/>
</dbReference>
<comment type="caution">
    <text evidence="3">The sequence shown here is derived from an EMBL/GenBank/DDBJ whole genome shotgun (WGS) entry which is preliminary data.</text>
</comment>
<dbReference type="InterPro" id="IPR050344">
    <property type="entry name" value="Peptidase_M1_aminopeptidases"/>
</dbReference>
<dbReference type="Gene3D" id="1.25.50.20">
    <property type="match status" value="1"/>
</dbReference>
<dbReference type="FunFam" id="1.25.50.20:FF:000004">
    <property type="entry name" value="Aminopeptidase"/>
    <property type="match status" value="1"/>
</dbReference>
<dbReference type="GO" id="GO:0005615">
    <property type="term" value="C:extracellular space"/>
    <property type="evidence" value="ECO:0007669"/>
    <property type="project" value="TreeGrafter"/>
</dbReference>
<feature type="domain" description="ERAP1-like C-terminal" evidence="2">
    <location>
        <begin position="2"/>
        <end position="159"/>
    </location>
</feature>
<evidence type="ECO:0000256" key="1">
    <source>
        <dbReference type="ARBA" id="ARBA00010136"/>
    </source>
</evidence>
<proteinExistence type="inferred from homology"/>
<reference evidence="3 4" key="1">
    <citation type="submission" date="2019-04" db="EMBL/GenBank/DDBJ databases">
        <title>The sequence and de novo assembly of Takifugu bimaculatus genome using PacBio and Hi-C technologies.</title>
        <authorList>
            <person name="Xu P."/>
            <person name="Liu B."/>
            <person name="Zhou Z."/>
        </authorList>
    </citation>
    <scope>NUCLEOTIDE SEQUENCE [LARGE SCALE GENOMIC DNA]</scope>
    <source>
        <strain evidence="3">TB-2018</strain>
        <tissue evidence="3">Muscle</tissue>
    </source>
</reference>
<keyword evidence="4" id="KW-1185">Reference proteome</keyword>
<accession>A0A4Z2B082</accession>
<dbReference type="PANTHER" id="PTHR11533">
    <property type="entry name" value="PROTEASE M1 ZINC METALLOPROTEASE"/>
    <property type="match status" value="1"/>
</dbReference>
<feature type="domain" description="ERAP1-like C-terminal" evidence="2">
    <location>
        <begin position="189"/>
        <end position="279"/>
    </location>
</feature>
<sequence>MISTVEVLKLMEAFVNEPNYTVWSDLSCNLGVLSSLLSHTDFHEEIQEFIRDLFTPIGMKLGWDSKPGEGHLDALLRGLVLGKLGKAGHKPTVEEARKRFKDHVEGKQVLPADLRSPVYLTMLKHGDSSTLETMLKLHKQADMQEEKNRIERVLGAISAPGPHPESPHLCPLEHEMLRKDPKGSGFPKQDEVRPQDTVSVIGGVAGSSKQGRKAAWKFVKDNWEELYNRYQGGFLISRLVKLSVDGFAIDKMAAEIKSFFESHPAPSAERTVQQCCENILLNAAWLKRDADDIHHYLLQRKAPPV</sequence>
<dbReference type="GO" id="GO:0070006">
    <property type="term" value="F:metalloaminopeptidase activity"/>
    <property type="evidence" value="ECO:0007669"/>
    <property type="project" value="TreeGrafter"/>
</dbReference>
<dbReference type="GO" id="GO:0005737">
    <property type="term" value="C:cytoplasm"/>
    <property type="evidence" value="ECO:0007669"/>
    <property type="project" value="TreeGrafter"/>
</dbReference>
<evidence type="ECO:0000259" key="2">
    <source>
        <dbReference type="Pfam" id="PF11838"/>
    </source>
</evidence>
<evidence type="ECO:0000313" key="3">
    <source>
        <dbReference type="EMBL" id="TNM85711.1"/>
    </source>
</evidence>
<dbReference type="InterPro" id="IPR024571">
    <property type="entry name" value="ERAP1-like_C_dom"/>
</dbReference>
<protein>
    <recommendedName>
        <fullName evidence="2">ERAP1-like C-terminal domain-containing protein</fullName>
    </recommendedName>
</protein>
<dbReference type="GO" id="GO:0043171">
    <property type="term" value="P:peptide catabolic process"/>
    <property type="evidence" value="ECO:0007669"/>
    <property type="project" value="TreeGrafter"/>
</dbReference>